<evidence type="ECO:0000313" key="4">
    <source>
        <dbReference type="Proteomes" id="UP000012063"/>
    </source>
</evidence>
<dbReference type="InParanoid" id="M5EE80"/>
<dbReference type="Proteomes" id="UP000012063">
    <property type="component" value="Unassembled WGS sequence"/>
</dbReference>
<dbReference type="EMBL" id="CAUI01000015">
    <property type="protein sequence ID" value="CCU79377.1"/>
    <property type="molecule type" value="Genomic_DNA"/>
</dbReference>
<sequence length="381" mass="42290">MLKKPFKSIGENGYFLVTTFVVLAVLLVFGSVILRITLAEYKQAERDKNQIKAYYLARAGADLTAEAMLEKGDLTLGEVDFNIVKNNDKVSNIKVESSTSGFKINSTSEVNSVSEKVILNIDKISIFDLAVYMKIGGKLETFGSIIGDVGTGGTNEDLIIEEADVDGNIAYEVEKTLPDVDEFGFPDEPINYNDAIVFDTNKIYTSSDLNSDGIIAVKNIDIQNETLEFSVENEDIHVYVENEVKLGNDSEIKINSTGTGRLIIHTNYFKSEENAIISPELENSSYDPSKFYIMEKNNAEALSSELPIDKDEIEYKIETSSAFYGYIYAPNLDIQFETQGLSEGAIISNTLKLENGGTEIKYSPIDSPNDNFSIYARGKWE</sequence>
<keyword evidence="1" id="KW-1133">Transmembrane helix</keyword>
<keyword evidence="4" id="KW-1185">Reference proteome</keyword>
<dbReference type="RefSeq" id="WP_005488719.1">
    <property type="nucleotide sequence ID" value="NZ_CAUI01000015.1"/>
</dbReference>
<dbReference type="AlphaFoldDB" id="M5EE80"/>
<feature type="domain" description="DUF7305" evidence="2">
    <location>
        <begin position="163"/>
        <end position="363"/>
    </location>
</feature>
<keyword evidence="1" id="KW-0812">Transmembrane</keyword>
<evidence type="ECO:0000259" key="2">
    <source>
        <dbReference type="Pfam" id="PF23981"/>
    </source>
</evidence>
<feature type="transmembrane region" description="Helical" evidence="1">
    <location>
        <begin position="12"/>
        <end position="34"/>
    </location>
</feature>
<gene>
    <name evidence="3" type="ORF">HSACCH_01285</name>
</gene>
<accession>M5EE80</accession>
<comment type="caution">
    <text evidence="3">The sequence shown here is derived from an EMBL/GenBank/DDBJ whole genome shotgun (WGS) entry which is preliminary data.</text>
</comment>
<dbReference type="InterPro" id="IPR055729">
    <property type="entry name" value="DUF7305"/>
</dbReference>
<reference evidence="4" key="1">
    <citation type="journal article" date="2013" name="Genome Announc.">
        <title>Genome Sequence of Halanaerobium saccharolyticum subsp. saccharolyticum Strain DSM 6643T, a Halophilic Hydrogen-Producing Bacterium.</title>
        <authorList>
            <person name="Kivisto A."/>
            <person name="Larjo A."/>
            <person name="Ciranna A."/>
            <person name="Santala V."/>
            <person name="Roos C."/>
            <person name="Karp M."/>
        </authorList>
    </citation>
    <scope>NUCLEOTIDE SEQUENCE [LARGE SCALE GENOMIC DNA]</scope>
    <source>
        <strain evidence="4">DSM 6643</strain>
    </source>
</reference>
<keyword evidence="1" id="KW-0472">Membrane</keyword>
<proteinExistence type="predicted"/>
<organism evidence="3 4">
    <name type="scientific">Halanaerobium saccharolyticum subsp. saccharolyticum DSM 6643</name>
    <dbReference type="NCBI Taxonomy" id="1293054"/>
    <lineage>
        <taxon>Bacteria</taxon>
        <taxon>Bacillati</taxon>
        <taxon>Bacillota</taxon>
        <taxon>Clostridia</taxon>
        <taxon>Halanaerobiales</taxon>
        <taxon>Halanaerobiaceae</taxon>
        <taxon>Halanaerobium</taxon>
    </lineage>
</organism>
<dbReference type="Pfam" id="PF23981">
    <property type="entry name" value="DUF7305"/>
    <property type="match status" value="1"/>
</dbReference>
<evidence type="ECO:0000256" key="1">
    <source>
        <dbReference type="SAM" id="Phobius"/>
    </source>
</evidence>
<evidence type="ECO:0000313" key="3">
    <source>
        <dbReference type="EMBL" id="CCU79377.1"/>
    </source>
</evidence>
<protein>
    <recommendedName>
        <fullName evidence="2">DUF7305 domain-containing protein</fullName>
    </recommendedName>
</protein>
<dbReference type="STRING" id="1293054.HSACCH_01285"/>
<name>M5EE80_9FIRM</name>